<dbReference type="Pfam" id="PF02414">
    <property type="entry name" value="Borrelia_orfA"/>
    <property type="match status" value="1"/>
</dbReference>
<keyword evidence="1" id="KW-0614">Plasmid</keyword>
<dbReference type="HOGENOM" id="CLU_155737_0_0_12"/>
<geneLocation type="plasmid" evidence="1">
    <name>unnamed</name>
</geneLocation>
<gene>
    <name evidence="1" type="ORF">BCO_0129706</name>
</gene>
<evidence type="ECO:0000313" key="1">
    <source>
        <dbReference type="EMBL" id="AHH11642.1"/>
    </source>
</evidence>
<dbReference type="AlphaFoldDB" id="W5SXM3"/>
<protein>
    <submittedName>
        <fullName evidence="1">Uncharacterized protein</fullName>
    </submittedName>
</protein>
<organism evidence="1">
    <name type="scientific">Borrelia coriaceae ATCC 43381</name>
    <dbReference type="NCBI Taxonomy" id="1408429"/>
    <lineage>
        <taxon>Bacteria</taxon>
        <taxon>Pseudomonadati</taxon>
        <taxon>Spirochaetota</taxon>
        <taxon>Spirochaetia</taxon>
        <taxon>Spirochaetales</taxon>
        <taxon>Borreliaceae</taxon>
        <taxon>Borrelia</taxon>
    </lineage>
</organism>
<dbReference type="InterPro" id="IPR003459">
    <property type="entry name" value="Borrelia_plasmid_OrfA"/>
</dbReference>
<accession>W5SXM3</accession>
<name>W5SXM3_9SPIR</name>
<dbReference type="RefSeq" id="WP_025408858.1">
    <property type="nucleotide sequence ID" value="NZ_CP005762.1"/>
</dbReference>
<sequence>MESEGYNNTQLKIQIQNVYEKYKYKPHFIVENYKYNDLEKVIEKLKKSVKLIKETTKDNENNIKNNMFSILLDQLKNKADMSVLIPTLKDYLRKKDKLEYNKLFSNYYYYELLKLINNYYYLSTSKGFEKTSVKD</sequence>
<dbReference type="EMBL" id="CP005762">
    <property type="protein sequence ID" value="AHH11642.1"/>
    <property type="molecule type" value="Genomic_DNA"/>
</dbReference>
<proteinExistence type="predicted"/>
<reference evidence="1" key="1">
    <citation type="submission" date="2013-04" db="EMBL/GenBank/DDBJ databases">
        <title>Comparative Genomics of Relapsing Fever Spirochetes.</title>
        <authorList>
            <person name="Schwan T.G."/>
            <person name="Raffel S.J."/>
            <person name="Porcella S.F."/>
            <person name="Martens C.A."/>
            <person name="Bruno D.P."/>
            <person name="Ricklefs S.M."/>
            <person name="Barbian K.B."/>
        </authorList>
    </citation>
    <scope>NUCLEOTIDE SEQUENCE</scope>
    <source>
        <strain evidence="1">Co53</strain>
        <plasmid evidence="1">unnamed</plasmid>
    </source>
</reference>